<name>A0A1I7X523_HETBA</name>
<dbReference type="AlphaFoldDB" id="A0A1I7X523"/>
<organism evidence="1 2">
    <name type="scientific">Heterorhabditis bacteriophora</name>
    <name type="common">Entomopathogenic nematode worm</name>
    <dbReference type="NCBI Taxonomy" id="37862"/>
    <lineage>
        <taxon>Eukaryota</taxon>
        <taxon>Metazoa</taxon>
        <taxon>Ecdysozoa</taxon>
        <taxon>Nematoda</taxon>
        <taxon>Chromadorea</taxon>
        <taxon>Rhabditida</taxon>
        <taxon>Rhabditina</taxon>
        <taxon>Rhabditomorpha</taxon>
        <taxon>Strongyloidea</taxon>
        <taxon>Heterorhabditidae</taxon>
        <taxon>Heterorhabditis</taxon>
    </lineage>
</organism>
<accession>A0A1I7X523</accession>
<evidence type="ECO:0000313" key="1">
    <source>
        <dbReference type="Proteomes" id="UP000095283"/>
    </source>
</evidence>
<protein>
    <submittedName>
        <fullName evidence="2">EAL domain-containing protein</fullName>
    </submittedName>
</protein>
<dbReference type="Proteomes" id="UP000095283">
    <property type="component" value="Unplaced"/>
</dbReference>
<keyword evidence="1" id="KW-1185">Reference proteome</keyword>
<evidence type="ECO:0000313" key="2">
    <source>
        <dbReference type="WBParaSite" id="Hba_12522"/>
    </source>
</evidence>
<dbReference type="WBParaSite" id="Hba_12522">
    <property type="protein sequence ID" value="Hba_12522"/>
    <property type="gene ID" value="Hba_12522"/>
</dbReference>
<proteinExistence type="predicted"/>
<reference evidence="2" key="1">
    <citation type="submission" date="2016-11" db="UniProtKB">
        <authorList>
            <consortium name="WormBaseParasite"/>
        </authorList>
    </citation>
    <scope>IDENTIFICATION</scope>
</reference>
<sequence length="47" mass="5100">MKTSRPLSLELIQFGGHSAVVDDSVGVMCSALCCSSTPSKRFDRLLR</sequence>